<reference evidence="2 3" key="1">
    <citation type="journal article" date="2013" name="Genome Announc.">
        <title>First draft genome sequence from a member of the genus agrococcus, isolated from modern microbialites.</title>
        <authorList>
            <person name="White R.A.III."/>
            <person name="Grassa C.J."/>
            <person name="Suttle C.A."/>
        </authorList>
    </citation>
    <scope>NUCLEOTIDE SEQUENCE [LARGE SCALE GENOMIC DNA]</scope>
    <source>
        <strain evidence="2 3">RW1</strain>
    </source>
</reference>
<evidence type="ECO:0000313" key="3">
    <source>
        <dbReference type="Proteomes" id="UP000016462"/>
    </source>
</evidence>
<dbReference type="EMBL" id="ASHR01000028">
    <property type="protein sequence ID" value="ERG63867.1"/>
    <property type="molecule type" value="Genomic_DNA"/>
</dbReference>
<feature type="compositionally biased region" description="Basic and acidic residues" evidence="1">
    <location>
        <begin position="13"/>
        <end position="29"/>
    </location>
</feature>
<gene>
    <name evidence="2" type="ORF">L332_05195</name>
</gene>
<dbReference type="AlphaFoldDB" id="U1LPE8"/>
<protein>
    <submittedName>
        <fullName evidence="2">Uncharacterized protein</fullName>
    </submittedName>
</protein>
<dbReference type="Proteomes" id="UP000016462">
    <property type="component" value="Unassembled WGS sequence"/>
</dbReference>
<feature type="region of interest" description="Disordered" evidence="1">
    <location>
        <begin position="1"/>
        <end position="33"/>
    </location>
</feature>
<comment type="caution">
    <text evidence="2">The sequence shown here is derived from an EMBL/GenBank/DDBJ whole genome shotgun (WGS) entry which is preliminary data.</text>
</comment>
<evidence type="ECO:0000256" key="1">
    <source>
        <dbReference type="SAM" id="MobiDB-lite"/>
    </source>
</evidence>
<proteinExistence type="predicted"/>
<organism evidence="2 3">
    <name type="scientific">Agrococcus pavilionensis RW1</name>
    <dbReference type="NCBI Taxonomy" id="1330458"/>
    <lineage>
        <taxon>Bacteria</taxon>
        <taxon>Bacillati</taxon>
        <taxon>Actinomycetota</taxon>
        <taxon>Actinomycetes</taxon>
        <taxon>Micrococcales</taxon>
        <taxon>Microbacteriaceae</taxon>
        <taxon>Agrococcus</taxon>
    </lineage>
</organism>
<keyword evidence="3" id="KW-1185">Reference proteome</keyword>
<accession>U1LPE8</accession>
<sequence length="45" mass="4613">MSTARVGSTDPVTMRDRARSVLRSGEKCTDASAAECSQPIAVGGS</sequence>
<name>U1LPE8_9MICO</name>
<evidence type="ECO:0000313" key="2">
    <source>
        <dbReference type="EMBL" id="ERG63867.1"/>
    </source>
</evidence>